<comment type="function">
    <text evidence="4">Required for resistance to DNA-damaging agents.</text>
</comment>
<sequence>MANYQNLLVAIDPSQDDQPALRRAVYIVQRNGGRIKAFLPIYDLSYEMTTLLSPEEASAMRQGMINQRTAWLKQQAHYYLEAGIDIEIKVIWHNRPYEAIVQEVIADKHDLLLKMTHKHDKLGSLIFTPLDWQLLRKCPCPVWMVKDQIWPDKGSVLVAVNLSDEESYHHELNLKLVRETQDLANQIVKNPEIHLVSAYPVAPLNISIELPDFDPSVYNSALRGQHLIAMKGLRQKFCIDEKYTHVHEGLPEQVIPGMCDEMSAGIVVLGILGRTGLSAAFLGNTAEHVIDHLKCDLLAIKPDGFECPIKAAKGITATK</sequence>
<dbReference type="PANTHER" id="PTHR47892:SF1">
    <property type="entry name" value="UNIVERSAL STRESS PROTEIN E"/>
    <property type="match status" value="1"/>
</dbReference>
<dbReference type="GO" id="GO:0005737">
    <property type="term" value="C:cytoplasm"/>
    <property type="evidence" value="ECO:0007669"/>
    <property type="project" value="UniProtKB-SubCell"/>
</dbReference>
<evidence type="ECO:0000313" key="7">
    <source>
        <dbReference type="EMBL" id="NHB91102.1"/>
    </source>
</evidence>
<evidence type="ECO:0000256" key="4">
    <source>
        <dbReference type="ARBA" id="ARBA00037131"/>
    </source>
</evidence>
<keyword evidence="3" id="KW-0963">Cytoplasm</keyword>
<dbReference type="EMBL" id="PUJW01000002">
    <property type="protein sequence ID" value="NHB91102.1"/>
    <property type="molecule type" value="Genomic_DNA"/>
</dbReference>
<dbReference type="InterPro" id="IPR006016">
    <property type="entry name" value="UspA"/>
</dbReference>
<accession>A0A7X5QBA0</accession>
<evidence type="ECO:0000256" key="2">
    <source>
        <dbReference type="ARBA" id="ARBA00008791"/>
    </source>
</evidence>
<dbReference type="PANTHER" id="PTHR47892">
    <property type="entry name" value="UNIVERSAL STRESS PROTEIN E"/>
    <property type="match status" value="1"/>
</dbReference>
<organism evidence="7 8">
    <name type="scientific">Photorhabdus cinerea</name>
    <dbReference type="NCBI Taxonomy" id="471575"/>
    <lineage>
        <taxon>Bacteria</taxon>
        <taxon>Pseudomonadati</taxon>
        <taxon>Pseudomonadota</taxon>
        <taxon>Gammaproteobacteria</taxon>
        <taxon>Enterobacterales</taxon>
        <taxon>Morganellaceae</taxon>
        <taxon>Photorhabdus</taxon>
    </lineage>
</organism>
<feature type="domain" description="UspA" evidence="6">
    <location>
        <begin position="229"/>
        <end position="301"/>
    </location>
</feature>
<evidence type="ECO:0000256" key="3">
    <source>
        <dbReference type="ARBA" id="ARBA00022490"/>
    </source>
</evidence>
<evidence type="ECO:0000313" key="8">
    <source>
        <dbReference type="Proteomes" id="UP000591844"/>
    </source>
</evidence>
<comment type="caution">
    <text evidence="7">The sequence shown here is derived from an EMBL/GenBank/DDBJ whole genome shotgun (WGS) entry which is preliminary data.</text>
</comment>
<evidence type="ECO:0000256" key="5">
    <source>
        <dbReference type="ARBA" id="ARBA00040919"/>
    </source>
</evidence>
<dbReference type="Proteomes" id="UP000591844">
    <property type="component" value="Unassembled WGS sequence"/>
</dbReference>
<dbReference type="RefSeq" id="WP_166302033.1">
    <property type="nucleotide sequence ID" value="NZ_CAWPIB010000002.1"/>
</dbReference>
<keyword evidence="8" id="KW-1185">Reference proteome</keyword>
<dbReference type="CDD" id="cd23660">
    <property type="entry name" value="USP-E_repeat2"/>
    <property type="match status" value="1"/>
</dbReference>
<dbReference type="CDD" id="cd23943">
    <property type="entry name" value="USP-E_repeat1"/>
    <property type="match status" value="1"/>
</dbReference>
<gene>
    <name evidence="7" type="ORF">C5469_02780</name>
</gene>
<dbReference type="AlphaFoldDB" id="A0A7X5QBA0"/>
<proteinExistence type="inferred from homology"/>
<evidence type="ECO:0000259" key="6">
    <source>
        <dbReference type="Pfam" id="PF00582"/>
    </source>
</evidence>
<dbReference type="Pfam" id="PF00582">
    <property type="entry name" value="Usp"/>
    <property type="match status" value="2"/>
</dbReference>
<reference evidence="7 8" key="1">
    <citation type="submission" date="2018-02" db="EMBL/GenBank/DDBJ databases">
        <authorList>
            <person name="Machado R.A."/>
        </authorList>
    </citation>
    <scope>NUCLEOTIDE SEQUENCE [LARGE SCALE GENOMIC DNA]</scope>
    <source>
        <strain evidence="7 8">DSM 19724</strain>
    </source>
</reference>
<dbReference type="Gene3D" id="3.40.50.12370">
    <property type="match status" value="1"/>
</dbReference>
<dbReference type="SUPFAM" id="SSF52402">
    <property type="entry name" value="Adenine nucleotide alpha hydrolases-like"/>
    <property type="match status" value="2"/>
</dbReference>
<evidence type="ECO:0000256" key="1">
    <source>
        <dbReference type="ARBA" id="ARBA00004496"/>
    </source>
</evidence>
<feature type="domain" description="UspA" evidence="6">
    <location>
        <begin position="4"/>
        <end position="146"/>
    </location>
</feature>
<comment type="subcellular location">
    <subcellularLocation>
        <location evidence="1">Cytoplasm</location>
    </subcellularLocation>
</comment>
<name>A0A7X5QBA0_9GAMM</name>
<comment type="similarity">
    <text evidence="2">Belongs to the universal stress protein A family.</text>
</comment>
<dbReference type="NCBIfam" id="NF008380">
    <property type="entry name" value="PRK11175.1"/>
    <property type="match status" value="1"/>
</dbReference>
<protein>
    <recommendedName>
        <fullName evidence="5">Universal stress protein E</fullName>
    </recommendedName>
</protein>